<reference evidence="1 2" key="1">
    <citation type="submission" date="2019-03" db="EMBL/GenBank/DDBJ databases">
        <title>Genomic Encyclopedia of Type Strains, Phase IV (KMG-IV): sequencing the most valuable type-strain genomes for metagenomic binning, comparative biology and taxonomic classification.</title>
        <authorList>
            <person name="Goeker M."/>
        </authorList>
    </citation>
    <scope>NUCLEOTIDE SEQUENCE [LARGE SCALE GENOMIC DNA]</scope>
    <source>
        <strain evidence="1 2">LX-B</strain>
    </source>
</reference>
<sequence>MFVHLGGDTLVRSDSIIAMINLENAKGLEQLKTFLKKNKNPEFLEKINLDEYKSAILTDQELLLSPISTLTLKKRADFIANL</sequence>
<proteinExistence type="predicted"/>
<dbReference type="RefSeq" id="WP_165907725.1">
    <property type="nucleotide sequence ID" value="NZ_SLUN01000002.1"/>
</dbReference>
<dbReference type="AlphaFoldDB" id="A0A4V2QGN6"/>
<keyword evidence="2" id="KW-1185">Reference proteome</keyword>
<evidence type="ECO:0000313" key="2">
    <source>
        <dbReference type="Proteomes" id="UP000295008"/>
    </source>
</evidence>
<accession>A0A4V2QGN6</accession>
<name>A0A4V2QGN6_HYDET</name>
<comment type="caution">
    <text evidence="1">The sequence shown here is derived from an EMBL/GenBank/DDBJ whole genome shotgun (WGS) entry which is preliminary data.</text>
</comment>
<dbReference type="Pfam" id="PF04025">
    <property type="entry name" value="RemA-like"/>
    <property type="match status" value="1"/>
</dbReference>
<protein>
    <submittedName>
        <fullName evidence="1">Uncharacterized protein DUF370</fullName>
    </submittedName>
</protein>
<dbReference type="EMBL" id="SLUN01000002">
    <property type="protein sequence ID" value="TCL76337.1"/>
    <property type="molecule type" value="Genomic_DNA"/>
</dbReference>
<dbReference type="NCBIfam" id="NF046065">
    <property type="entry name" value="MtxRegRemB"/>
    <property type="match status" value="1"/>
</dbReference>
<organism evidence="1 2">
    <name type="scientific">Hydrogenispora ethanolica</name>
    <dbReference type="NCBI Taxonomy" id="1082276"/>
    <lineage>
        <taxon>Bacteria</taxon>
        <taxon>Bacillati</taxon>
        <taxon>Bacillota</taxon>
        <taxon>Hydrogenispora</taxon>
    </lineage>
</organism>
<gene>
    <name evidence="1" type="ORF">EDC14_100290</name>
</gene>
<evidence type="ECO:0000313" key="1">
    <source>
        <dbReference type="EMBL" id="TCL76337.1"/>
    </source>
</evidence>
<dbReference type="InterPro" id="IPR007169">
    <property type="entry name" value="RemA-like"/>
</dbReference>
<dbReference type="Proteomes" id="UP000295008">
    <property type="component" value="Unassembled WGS sequence"/>
</dbReference>